<evidence type="ECO:0000313" key="6">
    <source>
        <dbReference type="EMBL" id="CAK0863127.1"/>
    </source>
</evidence>
<dbReference type="PANTHER" id="PTHR12663:SF0">
    <property type="entry name" value="PRECOCIOUS DISSOCIATION OF SISTERS 5, ISOFORM A"/>
    <property type="match status" value="1"/>
</dbReference>
<keyword evidence="7" id="KW-1185">Reference proteome</keyword>
<reference evidence="6" key="1">
    <citation type="submission" date="2023-10" db="EMBL/GenBank/DDBJ databases">
        <authorList>
            <person name="Chen Y."/>
            <person name="Shah S."/>
            <person name="Dougan E. K."/>
            <person name="Thang M."/>
            <person name="Chan C."/>
        </authorList>
    </citation>
    <scope>NUCLEOTIDE SEQUENCE [LARGE SCALE GENOMIC DNA]</scope>
</reference>
<evidence type="ECO:0000256" key="4">
    <source>
        <dbReference type="ARBA" id="ARBA00023242"/>
    </source>
</evidence>
<comment type="caution">
    <text evidence="6">The sequence shown here is derived from an EMBL/GenBank/DDBJ whole genome shotgun (WGS) entry which is preliminary data.</text>
</comment>
<protein>
    <recommendedName>
        <fullName evidence="8">HEAT repeat-containing protein 1</fullName>
    </recommendedName>
</protein>
<accession>A0ABN9UTH5</accession>
<evidence type="ECO:0000256" key="2">
    <source>
        <dbReference type="ARBA" id="ARBA00022618"/>
    </source>
</evidence>
<keyword evidence="4" id="KW-0539">Nucleus</keyword>
<proteinExistence type="predicted"/>
<dbReference type="PANTHER" id="PTHR12663">
    <property type="entry name" value="ANDROGEN INDUCED INHIBITOR OF PROLIFERATION AS3 / PDS5-RELATED"/>
    <property type="match status" value="1"/>
</dbReference>
<evidence type="ECO:0008006" key="8">
    <source>
        <dbReference type="Google" id="ProtNLM"/>
    </source>
</evidence>
<sequence length="831" mass="88105">MAGGAADGGAQEPAAAAVLLLRESFQQLASVPSGQGEGLASTALPGCLVSERFLQHTDREVRLWTARCLAEALRIREPGPGWLELGRLPAVLGLFVEQVGLLLDPAGPVRAGALEFVERLADWGSGSVFALAFQHPDPGGLVAALVEACLQAARGERPEGASEADDPDRAERALCRLVSSVLVDAEELPAPEIAVLPLIDELKPAHSKSPARRFVRCTLEELARRDAALVVDLALQAQLFPTVAEEAESVVPPPEAYKPLLSVVRQLFEVDRALVARTLPRLGALLRCRDAECRGAVTRLFGRLLAHPFAEGGAAQAAAPAAHPLPAQAALLATHPLLLEGFLERFDDGEALVRLAALKGGAALLAAAAALVREGRVRWGGEARGLMGGTGDDQALVDAAGEAAARLVQRRLDPDEGVRLRVVEVATEAAEGARSADELRLVEEALPLIFERVLDRRGPKLREACARCMAQLFAKHARSRWTSGEEATGWEWVPRLLCQAYSVFLASHTGGVALLEELIEVHLLGCAMAGDAASQARALRGLFEAACEQEDSAAGLRLLLCRKRDANAALWQFLRRRRGHTGGRLQDAAAAADALACCKAEGGQLVQAGSEAALALEAFGRFNPQLEEPRARLEAHLEALGALEAVKDRAVWDHLGKLCSPAAAFATADRQPLLLELQRLLKVHRLGALWPLLRRALLCTWLLPDQVPALLEARPGAPAAARRLIAELPKYFPGAFAHHAEAVAGRLVGAVPPEGSLAALRSLAAAGKRRAAACDGGEPWPEAPPGLDPKRYTDALLEAVAAQAPDRAARGPACRKAVHALGLLPPEELGS</sequence>
<evidence type="ECO:0000256" key="5">
    <source>
        <dbReference type="ARBA" id="ARBA00023306"/>
    </source>
</evidence>
<keyword evidence="5" id="KW-0131">Cell cycle</keyword>
<dbReference type="EMBL" id="CAUYUJ010016227">
    <property type="protein sequence ID" value="CAK0863127.1"/>
    <property type="molecule type" value="Genomic_DNA"/>
</dbReference>
<evidence type="ECO:0000256" key="1">
    <source>
        <dbReference type="ARBA" id="ARBA00004123"/>
    </source>
</evidence>
<dbReference type="Pfam" id="PF20168">
    <property type="entry name" value="PDS5"/>
    <property type="match status" value="1"/>
</dbReference>
<dbReference type="InterPro" id="IPR039776">
    <property type="entry name" value="Pds5"/>
</dbReference>
<comment type="subcellular location">
    <subcellularLocation>
        <location evidence="1">Nucleus</location>
    </subcellularLocation>
</comment>
<organism evidence="6 7">
    <name type="scientific">Prorocentrum cordatum</name>
    <dbReference type="NCBI Taxonomy" id="2364126"/>
    <lineage>
        <taxon>Eukaryota</taxon>
        <taxon>Sar</taxon>
        <taxon>Alveolata</taxon>
        <taxon>Dinophyceae</taxon>
        <taxon>Prorocentrales</taxon>
        <taxon>Prorocentraceae</taxon>
        <taxon>Prorocentrum</taxon>
    </lineage>
</organism>
<evidence type="ECO:0000256" key="3">
    <source>
        <dbReference type="ARBA" id="ARBA00022776"/>
    </source>
</evidence>
<keyword evidence="2" id="KW-0132">Cell division</keyword>
<keyword evidence="3" id="KW-0498">Mitosis</keyword>
<dbReference type="InterPro" id="IPR016024">
    <property type="entry name" value="ARM-type_fold"/>
</dbReference>
<dbReference type="SUPFAM" id="SSF48371">
    <property type="entry name" value="ARM repeat"/>
    <property type="match status" value="1"/>
</dbReference>
<evidence type="ECO:0000313" key="7">
    <source>
        <dbReference type="Proteomes" id="UP001189429"/>
    </source>
</evidence>
<gene>
    <name evidence="6" type="ORF">PCOR1329_LOCUS51354</name>
</gene>
<dbReference type="Proteomes" id="UP001189429">
    <property type="component" value="Unassembled WGS sequence"/>
</dbReference>
<name>A0ABN9UTH5_9DINO</name>